<dbReference type="EMBL" id="SOPW01000026">
    <property type="protein sequence ID" value="TFB13381.1"/>
    <property type="molecule type" value="Genomic_DNA"/>
</dbReference>
<organism evidence="7 8">
    <name type="scientific">Filobacillus milosensis</name>
    <dbReference type="NCBI Taxonomy" id="94137"/>
    <lineage>
        <taxon>Bacteria</taxon>
        <taxon>Bacillati</taxon>
        <taxon>Bacillota</taxon>
        <taxon>Bacilli</taxon>
        <taxon>Bacillales</taxon>
        <taxon>Bacillaceae</taxon>
        <taxon>Filobacillus</taxon>
    </lineage>
</organism>
<dbReference type="GO" id="GO:0004497">
    <property type="term" value="F:monooxygenase activity"/>
    <property type="evidence" value="ECO:0007669"/>
    <property type="project" value="UniProtKB-ARBA"/>
</dbReference>
<evidence type="ECO:0000256" key="4">
    <source>
        <dbReference type="ARBA" id="ARBA00023014"/>
    </source>
</evidence>
<evidence type="ECO:0000256" key="2">
    <source>
        <dbReference type="ARBA" id="ARBA00022723"/>
    </source>
</evidence>
<evidence type="ECO:0000256" key="3">
    <source>
        <dbReference type="ARBA" id="ARBA00023004"/>
    </source>
</evidence>
<dbReference type="InterPro" id="IPR036922">
    <property type="entry name" value="Rieske_2Fe-2S_sf"/>
</dbReference>
<dbReference type="InterPro" id="IPR017941">
    <property type="entry name" value="Rieske_2Fe-2S"/>
</dbReference>
<dbReference type="SUPFAM" id="SSF51971">
    <property type="entry name" value="Nucleotide-binding domain"/>
    <property type="match status" value="1"/>
</dbReference>
<dbReference type="Proteomes" id="UP000297975">
    <property type="component" value="Unassembled WGS sequence"/>
</dbReference>
<name>A0A4Y8IBW5_9BACI</name>
<sequence>MSQANIPDESHSLWKDETSIPTFGPLTEDQTVDVAIVGGGITGITAAYLLTQQGLNVTLLEASTLLNGTTGHTTAKITAQHELIYDELINNMGYNTARMYYEANTDALQLIEELVKNYQIDCDFEKQDAYLFSTSGEYKNKLEKEYQAYDNLNIKGNLEKQIPFNVTIENALSMKDQAQFHPLKYLAHLVDLITKQGGKIHEQTTAVNVEDTHGASVVVTREGFKVKANYVLACSHFPFYEGTGLYSARMYASRSYVMAVNANKPYPGGMYLSVDKPEHSIRKAYLNGEEIYLIGGEDHKTGQGAGMMEHYKGLRRFCNDIFTENNYEILHRWSAQDLITFDKIPYVGALTKKRQNVLIATGYRKWGMTNGTNAAKLMSDIVLGNMNPYQELFAPSRFSPDPSLKKFFMENIDMAKHLIKGKMEIPRAKIEELEPDEGSKIRIDGEKKGAYKDKDGEIHIVDTTCTHAGCEVNWNDSERTWDCPCHGSRFSYTGEVLEGPAEKPLQKHDYHMLDNFDLDDERSGY</sequence>
<keyword evidence="3" id="KW-0408">Iron</keyword>
<evidence type="ECO:0000313" key="8">
    <source>
        <dbReference type="Proteomes" id="UP000297975"/>
    </source>
</evidence>
<dbReference type="PRINTS" id="PR00162">
    <property type="entry name" value="RIESKE"/>
</dbReference>
<proteinExistence type="predicted"/>
<dbReference type="Pfam" id="PF00355">
    <property type="entry name" value="Rieske"/>
    <property type="match status" value="1"/>
</dbReference>
<dbReference type="InterPro" id="IPR005805">
    <property type="entry name" value="Rieske_Fe-S_prot_C"/>
</dbReference>
<keyword evidence="2" id="KW-0479">Metal-binding</keyword>
<dbReference type="FunFam" id="2.102.10.10:FF:000014">
    <property type="entry name" value="Oxidoreductase, FAD dependent"/>
    <property type="match status" value="1"/>
</dbReference>
<evidence type="ECO:0000313" key="7">
    <source>
        <dbReference type="EMBL" id="TFB13381.1"/>
    </source>
</evidence>
<dbReference type="Gene3D" id="3.30.9.10">
    <property type="entry name" value="D-Amino Acid Oxidase, subunit A, domain 2"/>
    <property type="match status" value="1"/>
</dbReference>
<feature type="domain" description="Rieske" evidence="6">
    <location>
        <begin position="425"/>
        <end position="519"/>
    </location>
</feature>
<evidence type="ECO:0000256" key="5">
    <source>
        <dbReference type="ARBA" id="ARBA00023157"/>
    </source>
</evidence>
<dbReference type="RefSeq" id="WP_134341522.1">
    <property type="nucleotide sequence ID" value="NZ_SOPW01000026.1"/>
</dbReference>
<dbReference type="GO" id="GO:0016020">
    <property type="term" value="C:membrane"/>
    <property type="evidence" value="ECO:0007669"/>
    <property type="project" value="InterPro"/>
</dbReference>
<dbReference type="PANTHER" id="PTHR13847:SF274">
    <property type="entry name" value="RIESKE 2FE-2S IRON-SULFUR PROTEIN YHFW-RELATED"/>
    <property type="match status" value="1"/>
</dbReference>
<dbReference type="InterPro" id="IPR036188">
    <property type="entry name" value="FAD/NAD-bd_sf"/>
</dbReference>
<dbReference type="GO" id="GO:0051537">
    <property type="term" value="F:2 iron, 2 sulfur cluster binding"/>
    <property type="evidence" value="ECO:0007669"/>
    <property type="project" value="UniProtKB-KW"/>
</dbReference>
<dbReference type="AlphaFoldDB" id="A0A4Y8IBW5"/>
<evidence type="ECO:0000256" key="1">
    <source>
        <dbReference type="ARBA" id="ARBA00022714"/>
    </source>
</evidence>
<keyword evidence="1" id="KW-0001">2Fe-2S</keyword>
<dbReference type="PROSITE" id="PS51296">
    <property type="entry name" value="RIESKE"/>
    <property type="match status" value="1"/>
</dbReference>
<dbReference type="GO" id="GO:0046872">
    <property type="term" value="F:metal ion binding"/>
    <property type="evidence" value="ECO:0007669"/>
    <property type="project" value="UniProtKB-KW"/>
</dbReference>
<dbReference type="Gene3D" id="2.102.10.10">
    <property type="entry name" value="Rieske [2Fe-2S] iron-sulphur domain"/>
    <property type="match status" value="1"/>
</dbReference>
<dbReference type="Pfam" id="PF01266">
    <property type="entry name" value="DAO"/>
    <property type="match status" value="1"/>
</dbReference>
<dbReference type="InterPro" id="IPR006076">
    <property type="entry name" value="FAD-dep_OxRdtase"/>
</dbReference>
<dbReference type="SUPFAM" id="SSF50022">
    <property type="entry name" value="ISP domain"/>
    <property type="match status" value="1"/>
</dbReference>
<keyword evidence="5" id="KW-1015">Disulfide bond</keyword>
<evidence type="ECO:0000259" key="6">
    <source>
        <dbReference type="PROSITE" id="PS51296"/>
    </source>
</evidence>
<comment type="caution">
    <text evidence="7">The sequence shown here is derived from an EMBL/GenBank/DDBJ whole genome shotgun (WGS) entry which is preliminary data.</text>
</comment>
<dbReference type="GO" id="GO:0016705">
    <property type="term" value="F:oxidoreductase activity, acting on paired donors, with incorporation or reduction of molecular oxygen"/>
    <property type="evidence" value="ECO:0007669"/>
    <property type="project" value="UniProtKB-ARBA"/>
</dbReference>
<dbReference type="GO" id="GO:0005737">
    <property type="term" value="C:cytoplasm"/>
    <property type="evidence" value="ECO:0007669"/>
    <property type="project" value="TreeGrafter"/>
</dbReference>
<accession>A0A4Y8IBW5</accession>
<dbReference type="Gene3D" id="3.50.50.60">
    <property type="entry name" value="FAD/NAD(P)-binding domain"/>
    <property type="match status" value="1"/>
</dbReference>
<keyword evidence="4" id="KW-0411">Iron-sulfur</keyword>
<dbReference type="PANTHER" id="PTHR13847">
    <property type="entry name" value="SARCOSINE DEHYDROGENASE-RELATED"/>
    <property type="match status" value="1"/>
</dbReference>
<reference evidence="7 8" key="1">
    <citation type="submission" date="2019-03" db="EMBL/GenBank/DDBJ databases">
        <authorList>
            <person name="He R.-H."/>
        </authorList>
    </citation>
    <scope>NUCLEOTIDE SEQUENCE [LARGE SCALE GENOMIC DNA]</scope>
    <source>
        <strain evidence="8">SH 714</strain>
    </source>
</reference>
<protein>
    <submittedName>
        <fullName evidence="7">FAD-dependent oxidoreductase</fullName>
    </submittedName>
</protein>
<keyword evidence="8" id="KW-1185">Reference proteome</keyword>
<dbReference type="OrthoDB" id="9767869at2"/>
<dbReference type="InterPro" id="IPR038010">
    <property type="entry name" value="YhfW_C"/>
</dbReference>
<gene>
    <name evidence="7" type="ORF">E3U55_16195</name>
</gene>
<dbReference type="CDD" id="cd03477">
    <property type="entry name" value="Rieske_YhfW_C"/>
    <property type="match status" value="1"/>
</dbReference>